<dbReference type="EC" id="5.3.1.9" evidence="3"/>
<organism evidence="8 9">
    <name type="scientific">Yeguia hominis</name>
    <dbReference type="NCBI Taxonomy" id="2763662"/>
    <lineage>
        <taxon>Bacteria</taxon>
        <taxon>Bacillati</taxon>
        <taxon>Bacillota</taxon>
        <taxon>Clostridia</taxon>
        <taxon>Eubacteriales</taxon>
        <taxon>Yeguiaceae</taxon>
        <taxon>Yeguia</taxon>
    </lineage>
</organism>
<dbReference type="GO" id="GO:0005737">
    <property type="term" value="C:cytoplasm"/>
    <property type="evidence" value="ECO:0007669"/>
    <property type="project" value="InterPro"/>
</dbReference>
<keyword evidence="9" id="KW-1185">Reference proteome</keyword>
<dbReference type="GO" id="GO:0006096">
    <property type="term" value="P:glycolytic process"/>
    <property type="evidence" value="ECO:0007669"/>
    <property type="project" value="UniProtKB-KW"/>
</dbReference>
<dbReference type="InterPro" id="IPR011051">
    <property type="entry name" value="RmlC_Cupin_sf"/>
</dbReference>
<evidence type="ECO:0000313" key="8">
    <source>
        <dbReference type="EMBL" id="MBC8533451.1"/>
    </source>
</evidence>
<dbReference type="Pfam" id="PF06560">
    <property type="entry name" value="GPI"/>
    <property type="match status" value="1"/>
</dbReference>
<protein>
    <recommendedName>
        <fullName evidence="3">glucose-6-phosphate isomerase</fullName>
        <ecNumber evidence="3">5.3.1.9</ecNumber>
    </recommendedName>
</protein>
<dbReference type="Gene3D" id="2.60.120.10">
    <property type="entry name" value="Jelly Rolls"/>
    <property type="match status" value="1"/>
</dbReference>
<dbReference type="InterPro" id="IPR010551">
    <property type="entry name" value="G6P_isomerase_prok"/>
</dbReference>
<dbReference type="InterPro" id="IPR014710">
    <property type="entry name" value="RmlC-like_jellyroll"/>
</dbReference>
<dbReference type="Proteomes" id="UP000651482">
    <property type="component" value="Unassembled WGS sequence"/>
</dbReference>
<evidence type="ECO:0000256" key="3">
    <source>
        <dbReference type="ARBA" id="ARBA00011952"/>
    </source>
</evidence>
<keyword evidence="8" id="KW-0413">Isomerase</keyword>
<proteinExistence type="inferred from homology"/>
<gene>
    <name evidence="8" type="ORF">IAG03_05420</name>
</gene>
<dbReference type="GO" id="GO:0004347">
    <property type="term" value="F:glucose-6-phosphate isomerase activity"/>
    <property type="evidence" value="ECO:0007669"/>
    <property type="project" value="UniProtKB-EC"/>
</dbReference>
<dbReference type="SUPFAM" id="SSF51182">
    <property type="entry name" value="RmlC-like cupins"/>
    <property type="match status" value="1"/>
</dbReference>
<comment type="similarity">
    <text evidence="2">Belongs to the archaeal-type GPI family.</text>
</comment>
<dbReference type="AlphaFoldDB" id="A0A926HSJ1"/>
<dbReference type="GO" id="GO:0006094">
    <property type="term" value="P:gluconeogenesis"/>
    <property type="evidence" value="ECO:0007669"/>
    <property type="project" value="UniProtKB-KW"/>
</dbReference>
<keyword evidence="5" id="KW-0324">Glycolysis</keyword>
<evidence type="ECO:0000313" key="9">
    <source>
        <dbReference type="Proteomes" id="UP000651482"/>
    </source>
</evidence>
<comment type="pathway">
    <text evidence="1">Carbohydrate degradation; glycolysis; D-glyceraldehyde 3-phosphate and glycerone phosphate from D-glucose: step 2/4.</text>
</comment>
<feature type="domain" description="Glucose-6-phosphate isomerase prokaryote" evidence="7">
    <location>
        <begin position="30"/>
        <end position="178"/>
    </location>
</feature>
<keyword evidence="4" id="KW-0312">Gluconeogenesis</keyword>
<reference evidence="8" key="1">
    <citation type="submission" date="2020-08" db="EMBL/GenBank/DDBJ databases">
        <title>Genome public.</title>
        <authorList>
            <person name="Liu C."/>
            <person name="Sun Q."/>
        </authorList>
    </citation>
    <scope>NUCLEOTIDE SEQUENCE</scope>
    <source>
        <strain evidence="8">NSJ-40</strain>
    </source>
</reference>
<evidence type="ECO:0000256" key="5">
    <source>
        <dbReference type="ARBA" id="ARBA00023152"/>
    </source>
</evidence>
<evidence type="ECO:0000256" key="4">
    <source>
        <dbReference type="ARBA" id="ARBA00022432"/>
    </source>
</evidence>
<evidence type="ECO:0000256" key="6">
    <source>
        <dbReference type="ARBA" id="ARBA00029321"/>
    </source>
</evidence>
<comment type="catalytic activity">
    <reaction evidence="6">
        <text>alpha-D-glucose 6-phosphate = beta-D-fructose 6-phosphate</text>
        <dbReference type="Rhea" id="RHEA:11816"/>
        <dbReference type="ChEBI" id="CHEBI:57634"/>
        <dbReference type="ChEBI" id="CHEBI:58225"/>
        <dbReference type="EC" id="5.3.1.9"/>
    </reaction>
</comment>
<dbReference type="RefSeq" id="WP_249318832.1">
    <property type="nucleotide sequence ID" value="NZ_JACRSN010000006.1"/>
</dbReference>
<comment type="caution">
    <text evidence="8">The sequence shown here is derived from an EMBL/GenBank/DDBJ whole genome shotgun (WGS) entry which is preliminary data.</text>
</comment>
<evidence type="ECO:0000259" key="7">
    <source>
        <dbReference type="Pfam" id="PF06560"/>
    </source>
</evidence>
<name>A0A926HSJ1_9FIRM</name>
<evidence type="ECO:0000256" key="2">
    <source>
        <dbReference type="ARBA" id="ARBA00006542"/>
    </source>
</evidence>
<dbReference type="CDD" id="cd02218">
    <property type="entry name" value="cupin_PGI"/>
    <property type="match status" value="1"/>
</dbReference>
<sequence>MAFNFDLPFRIDFDLINGLSQQYPSSKRYLSSMKGMYNDEEARARMQAENDQLVYEFYELGAPELPGDIAFGTSIVYPGTVGGEYFMTNGHFHTILETAEVYICLQGEGYMMEENPEGDWDAVPLKPGGAVYCPKRWAHRSINTGKTPLITFFAFRGDAGHNYGIIKELGYKKLIVEKDGKPVVIDNPKRV</sequence>
<dbReference type="EMBL" id="JACRSN010000006">
    <property type="protein sequence ID" value="MBC8533451.1"/>
    <property type="molecule type" value="Genomic_DNA"/>
</dbReference>
<evidence type="ECO:0000256" key="1">
    <source>
        <dbReference type="ARBA" id="ARBA00004926"/>
    </source>
</evidence>
<accession>A0A926HSJ1</accession>